<evidence type="ECO:0000256" key="7">
    <source>
        <dbReference type="SAM" id="Coils"/>
    </source>
</evidence>
<evidence type="ECO:0000256" key="6">
    <source>
        <dbReference type="PROSITE-ProRule" id="PRU00309"/>
    </source>
</evidence>
<sequence>MQASSIKMSEMLIQKVNLNGTSMDEILEKIKCEGNKQPIIIALGITGNISQSFVVIENEEEEVELIAVFDNAKVHFTIFKKKSQELDFFKIPKNTARRNKWAKIISQFRRKGGNDNFVIKDTTLVCELHFKNEDIQFLSNIGRKSLKKEAFPSIFEFKKQVDVQKRCSPKKRKFIENFDIKNVSRNEDNFKTNNRELLIDFEVEKVCLCCVELQNKIDLLEKEKHELKSQISILESKNQKIKNQLNQYKRKNGKNVKNHNSGLSENLHRLGNQAKTGPKTKLNTENQLFMFLVWLKNGFTILHTSWLFKISKSTTSRYLITWTNFLYFSLGSVPIWPSREQVNKFMPESFKMTFPSTRCIIDCTELFCQKTSSLRHQSSLFSSYKHHVTYKGLLGISPSGAITFISQLYDGAISDKEIVVRSGFLKKELWNKNDSVMADREFTISDHLNLINIKLNISSFLNGQLQLSKEDATESQTIASLRIHVERAIRRIKVFR</sequence>
<dbReference type="PROSITE" id="PS50950">
    <property type="entry name" value="ZF_THAP"/>
    <property type="match status" value="1"/>
</dbReference>
<evidence type="ECO:0000313" key="9">
    <source>
        <dbReference type="Proteomes" id="UP001652625"/>
    </source>
</evidence>
<dbReference type="Proteomes" id="UP001652625">
    <property type="component" value="Chromosome 09"/>
</dbReference>
<dbReference type="PANTHER" id="PTHR23080:SF133">
    <property type="entry name" value="SI:CH211-262I1.5-RELATED"/>
    <property type="match status" value="1"/>
</dbReference>
<evidence type="ECO:0000256" key="3">
    <source>
        <dbReference type="ARBA" id="ARBA00022771"/>
    </source>
</evidence>
<dbReference type="InterPro" id="IPR027805">
    <property type="entry name" value="Transposase_HTH_dom"/>
</dbReference>
<keyword evidence="7" id="KW-0175">Coiled coil</keyword>
<dbReference type="InterPro" id="IPR027806">
    <property type="entry name" value="HARBI1_dom"/>
</dbReference>
<keyword evidence="3 6" id="KW-0863">Zinc-finger</keyword>
<evidence type="ECO:0000256" key="4">
    <source>
        <dbReference type="ARBA" id="ARBA00022833"/>
    </source>
</evidence>
<evidence type="ECO:0000256" key="2">
    <source>
        <dbReference type="ARBA" id="ARBA00022723"/>
    </source>
</evidence>
<keyword evidence="4" id="KW-0862">Zinc</keyword>
<dbReference type="RefSeq" id="XP_065662846.1">
    <property type="nucleotide sequence ID" value="XM_065806774.1"/>
</dbReference>
<evidence type="ECO:0000259" key="8">
    <source>
        <dbReference type="PROSITE" id="PS50950"/>
    </source>
</evidence>
<dbReference type="SUPFAM" id="SSF57716">
    <property type="entry name" value="Glucocorticoid receptor-like (DNA-binding domain)"/>
    <property type="match status" value="1"/>
</dbReference>
<reference evidence="10" key="1">
    <citation type="submission" date="2025-08" db="UniProtKB">
        <authorList>
            <consortium name="RefSeq"/>
        </authorList>
    </citation>
    <scope>IDENTIFICATION</scope>
</reference>
<protein>
    <submittedName>
        <fullName evidence="10">Uncharacterized protein LOC136085464</fullName>
    </submittedName>
</protein>
<evidence type="ECO:0000256" key="1">
    <source>
        <dbReference type="ARBA" id="ARBA00001968"/>
    </source>
</evidence>
<dbReference type="GeneID" id="136085464"/>
<comment type="cofactor">
    <cofactor evidence="1">
        <name>a divalent metal cation</name>
        <dbReference type="ChEBI" id="CHEBI:60240"/>
    </cofactor>
</comment>
<dbReference type="Pfam" id="PF13359">
    <property type="entry name" value="DDE_Tnp_4"/>
    <property type="match status" value="1"/>
</dbReference>
<evidence type="ECO:0000256" key="5">
    <source>
        <dbReference type="ARBA" id="ARBA00023125"/>
    </source>
</evidence>
<name>A0ABM4CM22_HYDVU</name>
<gene>
    <name evidence="10" type="primary">LOC136085464</name>
</gene>
<keyword evidence="5 6" id="KW-0238">DNA-binding</keyword>
<dbReference type="Pfam" id="PF13613">
    <property type="entry name" value="HTH_Tnp_4"/>
    <property type="match status" value="1"/>
</dbReference>
<dbReference type="Pfam" id="PF05485">
    <property type="entry name" value="THAP"/>
    <property type="match status" value="1"/>
</dbReference>
<feature type="coiled-coil region" evidence="7">
    <location>
        <begin position="210"/>
        <end position="254"/>
    </location>
</feature>
<dbReference type="PANTHER" id="PTHR23080">
    <property type="entry name" value="THAP DOMAIN PROTEIN"/>
    <property type="match status" value="1"/>
</dbReference>
<keyword evidence="9" id="KW-1185">Reference proteome</keyword>
<organism evidence="9 10">
    <name type="scientific">Hydra vulgaris</name>
    <name type="common">Hydra</name>
    <name type="synonym">Hydra attenuata</name>
    <dbReference type="NCBI Taxonomy" id="6087"/>
    <lineage>
        <taxon>Eukaryota</taxon>
        <taxon>Metazoa</taxon>
        <taxon>Cnidaria</taxon>
        <taxon>Hydrozoa</taxon>
        <taxon>Hydroidolina</taxon>
        <taxon>Anthoathecata</taxon>
        <taxon>Aplanulata</taxon>
        <taxon>Hydridae</taxon>
        <taxon>Hydra</taxon>
    </lineage>
</organism>
<proteinExistence type="predicted"/>
<dbReference type="InterPro" id="IPR006612">
    <property type="entry name" value="THAP_Znf"/>
</dbReference>
<feature type="domain" description="THAP-type" evidence="8">
    <location>
        <begin position="66"/>
        <end position="155"/>
    </location>
</feature>
<dbReference type="SMART" id="SM00692">
    <property type="entry name" value="DM3"/>
    <property type="match status" value="1"/>
</dbReference>
<keyword evidence="2" id="KW-0479">Metal-binding</keyword>
<evidence type="ECO:0000313" key="10">
    <source>
        <dbReference type="RefSeq" id="XP_065662846.1"/>
    </source>
</evidence>
<accession>A0ABM4CM22</accession>